<keyword evidence="4" id="KW-1185">Reference proteome</keyword>
<evidence type="ECO:0008006" key="5">
    <source>
        <dbReference type="Google" id="ProtNLM"/>
    </source>
</evidence>
<proteinExistence type="predicted"/>
<comment type="caution">
    <text evidence="3">The sequence shown here is derived from an EMBL/GenBank/DDBJ whole genome shotgun (WGS) entry which is preliminary data.</text>
</comment>
<keyword evidence="1" id="KW-0472">Membrane</keyword>
<accession>A0ABU2B9D6</accession>
<reference evidence="3 4" key="1">
    <citation type="submission" date="2023-07" db="EMBL/GenBank/DDBJ databases">
        <title>Sequencing the genomes of 1000 actinobacteria strains.</title>
        <authorList>
            <person name="Klenk H.-P."/>
        </authorList>
    </citation>
    <scope>NUCLEOTIDE SEQUENCE [LARGE SCALE GENOMIC DNA]</scope>
    <source>
        <strain evidence="3 4">DSM 44508</strain>
    </source>
</reference>
<keyword evidence="1" id="KW-1133">Transmembrane helix</keyword>
<feature type="signal peptide" evidence="2">
    <location>
        <begin position="1"/>
        <end position="28"/>
    </location>
</feature>
<sequence>MKKFVRNTFAAVSTTAVVSILTAAPASAQGADGLSAVGIIPILLNIASSIGSSVAMTLTVIQALISRGLLVGHAIPGIPVF</sequence>
<protein>
    <recommendedName>
        <fullName evidence="5">Secreted protein</fullName>
    </recommendedName>
</protein>
<evidence type="ECO:0000256" key="2">
    <source>
        <dbReference type="SAM" id="SignalP"/>
    </source>
</evidence>
<gene>
    <name evidence="3" type="ORF">J2S37_001534</name>
</gene>
<dbReference type="RefSeq" id="WP_277103978.1">
    <property type="nucleotide sequence ID" value="NZ_BAAAJS010000068.1"/>
</dbReference>
<evidence type="ECO:0000313" key="4">
    <source>
        <dbReference type="Proteomes" id="UP001183619"/>
    </source>
</evidence>
<keyword evidence="1" id="KW-0812">Transmembrane</keyword>
<evidence type="ECO:0000256" key="1">
    <source>
        <dbReference type="SAM" id="Phobius"/>
    </source>
</evidence>
<feature type="chain" id="PRO_5045999906" description="Secreted protein" evidence="2">
    <location>
        <begin position="29"/>
        <end position="81"/>
    </location>
</feature>
<name>A0ABU2B9D6_9CORY</name>
<evidence type="ECO:0000313" key="3">
    <source>
        <dbReference type="EMBL" id="MDR7354996.1"/>
    </source>
</evidence>
<dbReference type="EMBL" id="JAVDYF010000001">
    <property type="protein sequence ID" value="MDR7354996.1"/>
    <property type="molecule type" value="Genomic_DNA"/>
</dbReference>
<keyword evidence="2" id="KW-0732">Signal</keyword>
<feature type="transmembrane region" description="Helical" evidence="1">
    <location>
        <begin position="38"/>
        <end position="61"/>
    </location>
</feature>
<organism evidence="3 4">
    <name type="scientific">Corynebacterium felinum</name>
    <dbReference type="NCBI Taxonomy" id="131318"/>
    <lineage>
        <taxon>Bacteria</taxon>
        <taxon>Bacillati</taxon>
        <taxon>Actinomycetota</taxon>
        <taxon>Actinomycetes</taxon>
        <taxon>Mycobacteriales</taxon>
        <taxon>Corynebacteriaceae</taxon>
        <taxon>Corynebacterium</taxon>
    </lineage>
</organism>
<dbReference type="Proteomes" id="UP001183619">
    <property type="component" value="Unassembled WGS sequence"/>
</dbReference>